<evidence type="ECO:0000256" key="2">
    <source>
        <dbReference type="ARBA" id="ARBA00022737"/>
    </source>
</evidence>
<evidence type="ECO:0000313" key="5">
    <source>
        <dbReference type="Ensembl" id="ENSLLEP00000020748.1"/>
    </source>
</evidence>
<feature type="transmembrane region" description="Helical" evidence="3">
    <location>
        <begin position="714"/>
        <end position="739"/>
    </location>
</feature>
<dbReference type="InterPro" id="IPR003591">
    <property type="entry name" value="Leu-rich_rpt_typical-subtyp"/>
</dbReference>
<dbReference type="GO" id="GO:0007616">
    <property type="term" value="P:long-term memory"/>
    <property type="evidence" value="ECO:0007669"/>
    <property type="project" value="TreeGrafter"/>
</dbReference>
<dbReference type="AlphaFoldDB" id="A0A8C5N2T1"/>
<dbReference type="Ensembl" id="ENSLLET00000021559.1">
    <property type="protein sequence ID" value="ENSLLEP00000020748.1"/>
    <property type="gene ID" value="ENSLLEG00000013156.1"/>
</dbReference>
<reference evidence="5" key="2">
    <citation type="submission" date="2025-09" db="UniProtKB">
        <authorList>
            <consortium name="Ensembl"/>
        </authorList>
    </citation>
    <scope>IDENTIFICATION</scope>
</reference>
<keyword evidence="2" id="KW-0677">Repeat</keyword>
<dbReference type="Gene3D" id="3.80.10.10">
    <property type="entry name" value="Ribonuclease Inhibitor"/>
    <property type="match status" value="2"/>
</dbReference>
<dbReference type="Pfam" id="PF13855">
    <property type="entry name" value="LRR_8"/>
    <property type="match status" value="1"/>
</dbReference>
<evidence type="ECO:0000313" key="6">
    <source>
        <dbReference type="Proteomes" id="UP000694569"/>
    </source>
</evidence>
<dbReference type="InterPro" id="IPR032675">
    <property type="entry name" value="LRR_dom_sf"/>
</dbReference>
<dbReference type="InterPro" id="IPR013783">
    <property type="entry name" value="Ig-like_fold"/>
</dbReference>
<feature type="domain" description="Fibronectin type-III" evidence="4">
    <location>
        <begin position="612"/>
        <end position="712"/>
    </location>
</feature>
<dbReference type="InterPro" id="IPR001611">
    <property type="entry name" value="Leu-rich_rpt"/>
</dbReference>
<dbReference type="PANTHER" id="PTHR24366">
    <property type="entry name" value="IG(IMMUNOGLOBULIN) AND LRR(LEUCINE RICH REPEAT) DOMAINS"/>
    <property type="match status" value="1"/>
</dbReference>
<dbReference type="Pfam" id="PF00560">
    <property type="entry name" value="LRR_1"/>
    <property type="match status" value="1"/>
</dbReference>
<dbReference type="Proteomes" id="UP000694569">
    <property type="component" value="Unplaced"/>
</dbReference>
<protein>
    <submittedName>
        <fullName evidence="5">Leucine rich repeat neuronal 4</fullName>
    </submittedName>
</protein>
<dbReference type="Pfam" id="PF00041">
    <property type="entry name" value="fn3"/>
    <property type="match status" value="1"/>
</dbReference>
<keyword evidence="3" id="KW-1133">Transmembrane helix</keyword>
<evidence type="ECO:0000259" key="4">
    <source>
        <dbReference type="PROSITE" id="PS50853"/>
    </source>
</evidence>
<evidence type="ECO:0000256" key="3">
    <source>
        <dbReference type="SAM" id="Phobius"/>
    </source>
</evidence>
<dbReference type="GeneTree" id="ENSGT00940000161448"/>
<name>A0A8C5N2T1_9ANUR</name>
<accession>A0A8C5N2T1</accession>
<dbReference type="PROSITE" id="PS50853">
    <property type="entry name" value="FN3"/>
    <property type="match status" value="1"/>
</dbReference>
<reference evidence="5" key="1">
    <citation type="submission" date="2025-08" db="UniProtKB">
        <authorList>
            <consortium name="Ensembl"/>
        </authorList>
    </citation>
    <scope>IDENTIFICATION</scope>
</reference>
<evidence type="ECO:0000256" key="1">
    <source>
        <dbReference type="ARBA" id="ARBA00022614"/>
    </source>
</evidence>
<dbReference type="GO" id="GO:0005886">
    <property type="term" value="C:plasma membrane"/>
    <property type="evidence" value="ECO:0007669"/>
    <property type="project" value="TreeGrafter"/>
</dbReference>
<organism evidence="5 6">
    <name type="scientific">Leptobrachium leishanense</name>
    <name type="common">Leishan spiny toad</name>
    <dbReference type="NCBI Taxonomy" id="445787"/>
    <lineage>
        <taxon>Eukaryota</taxon>
        <taxon>Metazoa</taxon>
        <taxon>Chordata</taxon>
        <taxon>Craniata</taxon>
        <taxon>Vertebrata</taxon>
        <taxon>Euteleostomi</taxon>
        <taxon>Amphibia</taxon>
        <taxon>Batrachia</taxon>
        <taxon>Anura</taxon>
        <taxon>Pelobatoidea</taxon>
        <taxon>Megophryidae</taxon>
        <taxon>Leptobrachium</taxon>
    </lineage>
</organism>
<dbReference type="InterPro" id="IPR036116">
    <property type="entry name" value="FN3_sf"/>
</dbReference>
<proteinExistence type="predicted"/>
<keyword evidence="1" id="KW-0433">Leucine-rich repeat</keyword>
<dbReference type="OrthoDB" id="676979at2759"/>
<dbReference type="SMART" id="SM00060">
    <property type="entry name" value="FN3"/>
    <property type="match status" value="1"/>
</dbReference>
<keyword evidence="6" id="KW-1185">Reference proteome</keyword>
<dbReference type="SUPFAM" id="SSF49265">
    <property type="entry name" value="Fibronectin type III"/>
    <property type="match status" value="1"/>
</dbReference>
<dbReference type="PRINTS" id="PR00019">
    <property type="entry name" value="LEURICHRPT"/>
</dbReference>
<keyword evidence="3" id="KW-0472">Membrane</keyword>
<dbReference type="PANTHER" id="PTHR24366:SF13">
    <property type="entry name" value="LEUCINE-RICH REPEAT NEURONAL PROTEIN 4"/>
    <property type="match status" value="1"/>
</dbReference>
<sequence>MSTDFSKLRKFIMFLDVIHQKSLLLLLFLILKDGAVMSSATTQTPTQGSTLFTLTSSFNYQSSTVKPCHAPCAKPCINVTLPSRGLDSFPSCLPAELESLDLSYNSLKEIKDEDVSRLSQLRVLNLRNNQISGISWGSNLLPSLEFLDLSYNRFYVVPRCTMLKKVKWLSLAGNDILEIQPYAFNCFPNVEYLNLSRTHLWKSGSEAVSLSAFSLNETQVQETSLKFLQTLDLSQTLLTRVNKEWSNDLPNLTELHLREMKTMKNLDGLGEAFPLLERLNCQNFNLLNSVSTAMFDRTSNLKYINLYNCSLTSISPWNISSSYLEIDLRGNSLECKCQLSWLFSNPINLTLIRANETFCHDVQGDKHLLKDYLYDNCSLDVQNYQFNGTTESSENNTSYNPSFVTSTPSSLIHFQGTPKQSIENTSTLQEKANNLSIVTVYKTTSTDSALTPTMPKLLSSTYDTSTQLSATSTGRTSVAELHTLTAATILGTTAGEERMTGSPIPSLLKLLDVTSSMTVEPMSQQSTHVSTQKIVNKKGVSVSNIKPKVVTLGPASDYANEYDNEDDQPITTLRNKMIPCDYDPCRHHQMPCFELQQEMQCLCPGLSSEDNVPDPPRLTDVTEITDTAAQVHWCSPNSVVGKYQLKYSPAGDTGKTVIDDIHETSRQYTLYNLLPDTTYHLCAVSVNKAGLSNTEDEHLSGSSCTEFKTKPNHIIVMAALGALCGLFLVVTTILSVYLYRMHRNNMVNQYDTHLVSYKNPTFDYQLTIPSYS</sequence>
<dbReference type="PROSITE" id="PS51450">
    <property type="entry name" value="LRR"/>
    <property type="match status" value="2"/>
</dbReference>
<gene>
    <name evidence="5" type="primary">LRRN4</name>
</gene>
<dbReference type="Gene3D" id="2.60.40.10">
    <property type="entry name" value="Immunoglobulins"/>
    <property type="match status" value="1"/>
</dbReference>
<dbReference type="CDD" id="cd00063">
    <property type="entry name" value="FN3"/>
    <property type="match status" value="1"/>
</dbReference>
<keyword evidence="3" id="KW-0812">Transmembrane</keyword>
<dbReference type="SUPFAM" id="SSF52058">
    <property type="entry name" value="L domain-like"/>
    <property type="match status" value="1"/>
</dbReference>
<dbReference type="SMART" id="SM00369">
    <property type="entry name" value="LRR_TYP"/>
    <property type="match status" value="5"/>
</dbReference>
<dbReference type="InterPro" id="IPR003961">
    <property type="entry name" value="FN3_dom"/>
</dbReference>